<comment type="cofactor">
    <cofactor evidence="13 16">
        <name>heme b</name>
        <dbReference type="ChEBI" id="CHEBI:60344"/>
    </cofactor>
    <text evidence="13 16">Binds 1 heme b (iron(II)-protoporphyrin IX) group per subunit.</text>
</comment>
<dbReference type="CDD" id="cd00693">
    <property type="entry name" value="secretory_peroxidase"/>
    <property type="match status" value="1"/>
</dbReference>
<dbReference type="EC" id="1.11.1.7" evidence="16"/>
<comment type="cofactor">
    <cofactor evidence="13 16">
        <name>Ca(2+)</name>
        <dbReference type="ChEBI" id="CHEBI:29108"/>
    </cofactor>
    <text evidence="13 16">Binds 2 calcium ions per subunit.</text>
</comment>
<evidence type="ECO:0000259" key="17">
    <source>
        <dbReference type="PROSITE" id="PS50873"/>
    </source>
</evidence>
<evidence type="ECO:0000256" key="14">
    <source>
        <dbReference type="PIRSR" id="PIRSR600823-4"/>
    </source>
</evidence>
<dbReference type="FunFam" id="1.10.520.10:FF:000001">
    <property type="entry name" value="Peroxidase"/>
    <property type="match status" value="1"/>
</dbReference>
<dbReference type="GO" id="GO:0006979">
    <property type="term" value="P:response to oxidative stress"/>
    <property type="evidence" value="ECO:0007669"/>
    <property type="project" value="UniProtKB-UniRule"/>
</dbReference>
<dbReference type="AlphaFoldDB" id="A0A6I9R1R5"/>
<feature type="binding site" evidence="13">
    <location>
        <position position="66"/>
    </location>
    <ligand>
        <name>Ca(2+)</name>
        <dbReference type="ChEBI" id="CHEBI:29108"/>
        <label>1</label>
    </ligand>
</feature>
<dbReference type="PROSITE" id="PS50873">
    <property type="entry name" value="PEROXIDASE_4"/>
    <property type="match status" value="1"/>
</dbReference>
<dbReference type="Pfam" id="PF00141">
    <property type="entry name" value="peroxidase"/>
    <property type="match status" value="1"/>
</dbReference>
<evidence type="ECO:0000256" key="2">
    <source>
        <dbReference type="ARBA" id="ARBA00022559"/>
    </source>
</evidence>
<dbReference type="Gene3D" id="1.10.520.10">
    <property type="match status" value="1"/>
</dbReference>
<dbReference type="InterPro" id="IPR019794">
    <property type="entry name" value="Peroxidases_AS"/>
</dbReference>
<name>A0A6I9R1R5_ELAGV</name>
<dbReference type="FunCoup" id="A0A6I9R1R5">
    <property type="interactions" value="109"/>
</dbReference>
<dbReference type="GeneID" id="105043251"/>
<feature type="binding site" evidence="13">
    <location>
        <position position="75"/>
    </location>
    <ligand>
        <name>Ca(2+)</name>
        <dbReference type="ChEBI" id="CHEBI:29108"/>
        <label>1</label>
    </ligand>
</feature>
<dbReference type="PROSITE" id="PS00436">
    <property type="entry name" value="PEROXIDASE_2"/>
    <property type="match status" value="1"/>
</dbReference>
<feature type="site" description="Transition state stabilizer" evidence="14">
    <location>
        <position position="61"/>
    </location>
</feature>
<comment type="catalytic activity">
    <reaction evidence="1 16">
        <text>2 a phenolic donor + H2O2 = 2 a phenolic radical donor + 2 H2O</text>
        <dbReference type="Rhea" id="RHEA:56136"/>
        <dbReference type="ChEBI" id="CHEBI:15377"/>
        <dbReference type="ChEBI" id="CHEBI:16240"/>
        <dbReference type="ChEBI" id="CHEBI:139520"/>
        <dbReference type="ChEBI" id="CHEBI:139521"/>
        <dbReference type="EC" id="1.11.1.7"/>
    </reaction>
</comment>
<dbReference type="InterPro" id="IPR002016">
    <property type="entry name" value="Haem_peroxidase"/>
</dbReference>
<feature type="binding site" evidence="12">
    <location>
        <position position="161"/>
    </location>
    <ligand>
        <name>substrate</name>
    </ligand>
</feature>
<dbReference type="PRINTS" id="PR00461">
    <property type="entry name" value="PLPEROXIDASE"/>
</dbReference>
<dbReference type="OrthoDB" id="2113341at2759"/>
<dbReference type="PRINTS" id="PR00458">
    <property type="entry name" value="PEROXIDASE"/>
</dbReference>
<evidence type="ECO:0000256" key="11">
    <source>
        <dbReference type="PIRSR" id="PIRSR600823-1"/>
    </source>
</evidence>
<comment type="subcellular location">
    <subcellularLocation>
        <location evidence="16">Secreted</location>
    </subcellularLocation>
</comment>
<keyword evidence="8 15" id="KW-1015">Disulfide bond</keyword>
<dbReference type="Gene3D" id="1.10.420.10">
    <property type="entry name" value="Peroxidase, domain 2"/>
    <property type="match status" value="1"/>
</dbReference>
<dbReference type="PANTHER" id="PTHR31517:SF84">
    <property type="entry name" value="PEROXIDASE"/>
    <property type="match status" value="1"/>
</dbReference>
<dbReference type="RefSeq" id="XP_010919027.1">
    <property type="nucleotide sequence ID" value="XM_010920725.3"/>
</dbReference>
<reference evidence="19" key="1">
    <citation type="submission" date="2025-08" db="UniProtKB">
        <authorList>
            <consortium name="RefSeq"/>
        </authorList>
    </citation>
    <scope>IDENTIFICATION</scope>
</reference>
<keyword evidence="7 13" id="KW-0408">Iron</keyword>
<evidence type="ECO:0000313" key="19">
    <source>
        <dbReference type="RefSeq" id="XP_010919027.1"/>
    </source>
</evidence>
<feature type="domain" description="Plant heme peroxidase family profile" evidence="17">
    <location>
        <begin position="24"/>
        <end position="324"/>
    </location>
</feature>
<keyword evidence="5 13" id="KW-0106">Calcium</keyword>
<evidence type="ECO:0000256" key="12">
    <source>
        <dbReference type="PIRSR" id="PIRSR600823-2"/>
    </source>
</evidence>
<dbReference type="InterPro" id="IPR000823">
    <property type="entry name" value="Peroxidase_pln"/>
</dbReference>
<feature type="binding site" evidence="13">
    <location>
        <position position="252"/>
    </location>
    <ligand>
        <name>Ca(2+)</name>
        <dbReference type="ChEBI" id="CHEBI:29108"/>
        <label>2</label>
    </ligand>
</feature>
<evidence type="ECO:0000256" key="6">
    <source>
        <dbReference type="ARBA" id="ARBA00023002"/>
    </source>
</evidence>
<keyword evidence="4 13" id="KW-0479">Metal-binding</keyword>
<feature type="binding site" evidence="13">
    <location>
        <position position="87"/>
    </location>
    <ligand>
        <name>Ca(2+)</name>
        <dbReference type="ChEBI" id="CHEBI:29108"/>
        <label>1</label>
    </ligand>
</feature>
<feature type="binding site" evidence="13">
    <location>
        <position position="244"/>
    </location>
    <ligand>
        <name>Ca(2+)</name>
        <dbReference type="ChEBI" id="CHEBI:29108"/>
        <label>2</label>
    </ligand>
</feature>
<feature type="binding site" evidence="13">
    <location>
        <position position="71"/>
    </location>
    <ligand>
        <name>Ca(2+)</name>
        <dbReference type="ChEBI" id="CHEBI:29108"/>
        <label>1</label>
    </ligand>
</feature>
<feature type="disulfide bond" evidence="15">
    <location>
        <begin position="67"/>
        <end position="72"/>
    </location>
</feature>
<keyword evidence="16" id="KW-0964">Secreted</keyword>
<dbReference type="GO" id="GO:0020037">
    <property type="term" value="F:heme binding"/>
    <property type="evidence" value="ECO:0007669"/>
    <property type="project" value="UniProtKB-UniRule"/>
</dbReference>
<feature type="signal peptide" evidence="16">
    <location>
        <begin position="1"/>
        <end position="23"/>
    </location>
</feature>
<evidence type="ECO:0000256" key="1">
    <source>
        <dbReference type="ARBA" id="ARBA00000189"/>
    </source>
</evidence>
<dbReference type="FunFam" id="1.10.420.10:FF:000006">
    <property type="entry name" value="Peroxidase"/>
    <property type="match status" value="1"/>
</dbReference>
<evidence type="ECO:0000256" key="15">
    <source>
        <dbReference type="PIRSR" id="PIRSR600823-5"/>
    </source>
</evidence>
<keyword evidence="16" id="KW-0732">Signal</keyword>
<sequence length="324" mass="34540">MGFGGEIVLAVMVVLCLSSQLEAQLQVGFYDTTCPQAEIIVKTQVTQALASNIGLAAGLVRMHFHDCFVRGCDGSVLIDSTSTNTAEKDSSINKSLRGFEVIYSAKAQLEATCEGVVSCADILAFAARDSIALTGGLSYQVPAGRRDGTVSLASETFTNLPGPNFNVDQVTQSFEVKGLTQDQMVTLSGAHTIGRSHCSSFSNRLYDFSTNTKQDPSLDATYAAQLKQQCPQGSTDPNLVVPMDPPTPNIVDTSYYNDILGNRGLFTSDQTLLSEAATASLVRQNAANSLLWQNKFAAAMVAMGQIGVLTGNNGEIRLNCRVIN</sequence>
<keyword evidence="2 16" id="KW-0575">Peroxidase</keyword>
<dbReference type="InterPro" id="IPR010255">
    <property type="entry name" value="Haem_peroxidase_sf"/>
</dbReference>
<feature type="binding site" evidence="13">
    <location>
        <position position="192"/>
    </location>
    <ligand>
        <name>Ca(2+)</name>
        <dbReference type="ChEBI" id="CHEBI:29108"/>
        <label>2</label>
    </ligand>
</feature>
<keyword evidence="18" id="KW-1185">Reference proteome</keyword>
<dbReference type="GO" id="GO:0046872">
    <property type="term" value="F:metal ion binding"/>
    <property type="evidence" value="ECO:0007669"/>
    <property type="project" value="UniProtKB-UniRule"/>
</dbReference>
<dbReference type="InterPro" id="IPR033905">
    <property type="entry name" value="Secretory_peroxidase"/>
</dbReference>
<evidence type="ECO:0000256" key="7">
    <source>
        <dbReference type="ARBA" id="ARBA00023004"/>
    </source>
</evidence>
<dbReference type="GO" id="GO:0140825">
    <property type="term" value="F:lactoperoxidase activity"/>
    <property type="evidence" value="ECO:0007669"/>
    <property type="project" value="UniProtKB-EC"/>
</dbReference>
<dbReference type="SUPFAM" id="SSF48113">
    <property type="entry name" value="Heme-dependent peroxidases"/>
    <property type="match status" value="1"/>
</dbReference>
<feature type="binding site" evidence="13">
    <location>
        <position position="69"/>
    </location>
    <ligand>
        <name>Ca(2+)</name>
        <dbReference type="ChEBI" id="CHEBI:29108"/>
        <label>1</label>
    </ligand>
</feature>
<keyword evidence="3 16" id="KW-0349">Heme</keyword>
<evidence type="ECO:0000256" key="5">
    <source>
        <dbReference type="ARBA" id="ARBA00022837"/>
    </source>
</evidence>
<evidence type="ECO:0000313" key="18">
    <source>
        <dbReference type="Proteomes" id="UP000504607"/>
    </source>
</evidence>
<evidence type="ECO:0000256" key="16">
    <source>
        <dbReference type="RuleBase" id="RU362060"/>
    </source>
</evidence>
<evidence type="ECO:0000256" key="9">
    <source>
        <dbReference type="ARBA" id="ARBA00023180"/>
    </source>
</evidence>
<comment type="similarity">
    <text evidence="16">Belongs to the peroxidase family. Classical plant (class III) peroxidase subfamily.</text>
</comment>
<comment type="function">
    <text evidence="16">Removal of H(2)O(2), oxidation of toxic reductants, biosynthesis and degradation of lignin, suberization, auxin catabolism, response to environmental stresses such as wounding, pathogen attack and oxidative stress.</text>
</comment>
<protein>
    <recommendedName>
        <fullName evidence="16">Peroxidase</fullName>
        <ecNumber evidence="16">1.11.1.7</ecNumber>
    </recommendedName>
</protein>
<feature type="disulfide bond" evidence="15">
    <location>
        <begin position="198"/>
        <end position="230"/>
    </location>
</feature>
<accession>A0A6I9R1R5</accession>
<dbReference type="KEGG" id="egu:105043251"/>
<dbReference type="Proteomes" id="UP000504607">
    <property type="component" value="Chromosome 4"/>
</dbReference>
<organism evidence="18 19">
    <name type="scientific">Elaeis guineensis var. tenera</name>
    <name type="common">Oil palm</name>
    <dbReference type="NCBI Taxonomy" id="51953"/>
    <lineage>
        <taxon>Eukaryota</taxon>
        <taxon>Viridiplantae</taxon>
        <taxon>Streptophyta</taxon>
        <taxon>Embryophyta</taxon>
        <taxon>Tracheophyta</taxon>
        <taxon>Spermatophyta</taxon>
        <taxon>Magnoliopsida</taxon>
        <taxon>Liliopsida</taxon>
        <taxon>Arecaceae</taxon>
        <taxon>Arecoideae</taxon>
        <taxon>Cocoseae</taxon>
        <taxon>Elaeidinae</taxon>
        <taxon>Elaeis</taxon>
    </lineage>
</organism>
<dbReference type="GO" id="GO:0042744">
    <property type="term" value="P:hydrogen peroxide catabolic process"/>
    <property type="evidence" value="ECO:0007669"/>
    <property type="project" value="UniProtKB-KW"/>
</dbReference>
<dbReference type="PANTHER" id="PTHR31517">
    <property type="match status" value="1"/>
</dbReference>
<feature type="disulfide bond" evidence="15">
    <location>
        <begin position="119"/>
        <end position="320"/>
    </location>
</feature>
<feature type="binding site" description="axial binding residue" evidence="13">
    <location>
        <position position="191"/>
    </location>
    <ligand>
        <name>heme b</name>
        <dbReference type="ChEBI" id="CHEBI:60344"/>
    </ligand>
    <ligandPart>
        <name>Fe</name>
        <dbReference type="ChEBI" id="CHEBI:18248"/>
    </ligandPart>
</feature>
<dbReference type="GO" id="GO:0005576">
    <property type="term" value="C:extracellular region"/>
    <property type="evidence" value="ECO:0007669"/>
    <property type="project" value="UniProtKB-SubCell"/>
</dbReference>
<feature type="chain" id="PRO_5027153701" description="Peroxidase" evidence="16">
    <location>
        <begin position="24"/>
        <end position="324"/>
    </location>
</feature>
<feature type="binding site" evidence="13">
    <location>
        <position position="73"/>
    </location>
    <ligand>
        <name>Ca(2+)</name>
        <dbReference type="ChEBI" id="CHEBI:29108"/>
        <label>1</label>
    </ligand>
</feature>
<keyword evidence="6 16" id="KW-0560">Oxidoreductase</keyword>
<feature type="active site" description="Proton acceptor" evidence="11">
    <location>
        <position position="65"/>
    </location>
</feature>
<evidence type="ECO:0000256" key="10">
    <source>
        <dbReference type="ARBA" id="ARBA00023324"/>
    </source>
</evidence>
<keyword evidence="9" id="KW-0325">Glycoprotein</keyword>
<feature type="binding site" evidence="13">
    <location>
        <position position="247"/>
    </location>
    <ligand>
        <name>Ca(2+)</name>
        <dbReference type="ChEBI" id="CHEBI:29108"/>
        <label>2</label>
    </ligand>
</feature>
<evidence type="ECO:0000256" key="4">
    <source>
        <dbReference type="ARBA" id="ARBA00022723"/>
    </source>
</evidence>
<proteinExistence type="inferred from homology"/>
<gene>
    <name evidence="19" type="primary">LOC105043251</name>
</gene>
<keyword evidence="10 16" id="KW-0376">Hydrogen peroxide</keyword>
<evidence type="ECO:0000256" key="13">
    <source>
        <dbReference type="PIRSR" id="PIRSR600823-3"/>
    </source>
</evidence>
<evidence type="ECO:0000256" key="8">
    <source>
        <dbReference type="ARBA" id="ARBA00023157"/>
    </source>
</evidence>
<dbReference type="InParanoid" id="A0A6I9R1R5"/>
<evidence type="ECO:0000256" key="3">
    <source>
        <dbReference type="ARBA" id="ARBA00022617"/>
    </source>
</evidence>
<feature type="disulfide bond" evidence="15">
    <location>
        <begin position="34"/>
        <end position="113"/>
    </location>
</feature>